<dbReference type="Gene3D" id="3.60.21.10">
    <property type="match status" value="1"/>
</dbReference>
<dbReference type="SUPFAM" id="SSF56300">
    <property type="entry name" value="Metallo-dependent phosphatases"/>
    <property type="match status" value="1"/>
</dbReference>
<dbReference type="InterPro" id="IPR029052">
    <property type="entry name" value="Metallo-depent_PP-like"/>
</dbReference>
<proteinExistence type="inferred from homology"/>
<organism evidence="3">
    <name type="scientific">uncultured Microvirga sp</name>
    <dbReference type="NCBI Taxonomy" id="412392"/>
    <lineage>
        <taxon>Bacteria</taxon>
        <taxon>Pseudomonadati</taxon>
        <taxon>Pseudomonadota</taxon>
        <taxon>Alphaproteobacteria</taxon>
        <taxon>Hyphomicrobiales</taxon>
        <taxon>Methylobacteriaceae</taxon>
        <taxon>Microvirga</taxon>
        <taxon>environmental samples</taxon>
    </lineage>
</organism>
<name>A0A6J4L8Q3_9HYPH</name>
<accession>A0A6J4L8Q3</accession>
<evidence type="ECO:0000313" key="3">
    <source>
        <dbReference type="EMBL" id="CAA9325323.1"/>
    </source>
</evidence>
<dbReference type="GO" id="GO:0016787">
    <property type="term" value="F:hydrolase activity"/>
    <property type="evidence" value="ECO:0007669"/>
    <property type="project" value="UniProtKB-KW"/>
</dbReference>
<sequence>MATFFTSDTHFGDPRVLRIDRRPFPSLDAHDAALVANWNAVVGMQDEVWHLGDFALGPPPERVGALLAELNGAKHLVIGNNDAPETVAQPGWASTQHYAELTVEGTRLVLCHYAFRTWNRMGSGVVNLHGHSHGRLKPATRQYDVGVDARAFRPISLAGLLGHRARGGARRENTDSESQPG</sequence>
<evidence type="ECO:0000259" key="2">
    <source>
        <dbReference type="Pfam" id="PF12850"/>
    </source>
</evidence>
<keyword evidence="3" id="KW-0378">Hydrolase</keyword>
<evidence type="ECO:0000256" key="1">
    <source>
        <dbReference type="ARBA" id="ARBA00008950"/>
    </source>
</evidence>
<protein>
    <submittedName>
        <fullName evidence="3">Phosphohydrolase (MutT/nudix family protein)</fullName>
    </submittedName>
</protein>
<feature type="domain" description="Calcineurin-like phosphoesterase" evidence="2">
    <location>
        <begin position="5"/>
        <end position="134"/>
    </location>
</feature>
<dbReference type="InterPro" id="IPR024654">
    <property type="entry name" value="Calcineurin-like_PHP_lpxH"/>
</dbReference>
<dbReference type="AlphaFoldDB" id="A0A6J4L8Q3"/>
<reference evidence="3" key="1">
    <citation type="submission" date="2020-02" db="EMBL/GenBank/DDBJ databases">
        <authorList>
            <person name="Meier V. D."/>
        </authorList>
    </citation>
    <scope>NUCLEOTIDE SEQUENCE</scope>
    <source>
        <strain evidence="3">AVDCRST_MAG90</strain>
    </source>
</reference>
<comment type="similarity">
    <text evidence="1">Belongs to the metallophosphoesterase superfamily. YfcE family.</text>
</comment>
<dbReference type="EMBL" id="CADCUC010000235">
    <property type="protein sequence ID" value="CAA9325323.1"/>
    <property type="molecule type" value="Genomic_DNA"/>
</dbReference>
<gene>
    <name evidence="3" type="ORF">AVDCRST_MAG90-1303</name>
</gene>
<dbReference type="Pfam" id="PF12850">
    <property type="entry name" value="Metallophos_2"/>
    <property type="match status" value="1"/>
</dbReference>